<dbReference type="Proteomes" id="UP001449657">
    <property type="component" value="Chromosome"/>
</dbReference>
<feature type="transmembrane region" description="Helical" evidence="6">
    <location>
        <begin position="673"/>
        <end position="695"/>
    </location>
</feature>
<dbReference type="InterPro" id="IPR003838">
    <property type="entry name" value="ABC3_permease_C"/>
</dbReference>
<gene>
    <name evidence="9" type="ORF">WJU22_26905</name>
</gene>
<proteinExistence type="predicted"/>
<feature type="transmembrane region" description="Helical" evidence="6">
    <location>
        <begin position="375"/>
        <end position="396"/>
    </location>
</feature>
<feature type="transmembrane region" description="Helical" evidence="6">
    <location>
        <begin position="334"/>
        <end position="355"/>
    </location>
</feature>
<evidence type="ECO:0000256" key="4">
    <source>
        <dbReference type="ARBA" id="ARBA00022989"/>
    </source>
</evidence>
<feature type="transmembrane region" description="Helical" evidence="6">
    <location>
        <begin position="283"/>
        <end position="305"/>
    </location>
</feature>
<protein>
    <submittedName>
        <fullName evidence="9">ABC transporter permease</fullName>
    </submittedName>
</protein>
<keyword evidence="4 6" id="KW-1133">Transmembrane helix</keyword>
<dbReference type="PANTHER" id="PTHR30572">
    <property type="entry name" value="MEMBRANE COMPONENT OF TRANSPORTER-RELATED"/>
    <property type="match status" value="1"/>
</dbReference>
<evidence type="ECO:0000256" key="1">
    <source>
        <dbReference type="ARBA" id="ARBA00004651"/>
    </source>
</evidence>
<keyword evidence="2" id="KW-1003">Cell membrane</keyword>
<feature type="transmembrane region" description="Helical" evidence="6">
    <location>
        <begin position="758"/>
        <end position="779"/>
    </location>
</feature>
<dbReference type="PROSITE" id="PS51257">
    <property type="entry name" value="PROKAR_LIPOPROTEIN"/>
    <property type="match status" value="1"/>
</dbReference>
<feature type="domain" description="MacB-like periplasmic core" evidence="8">
    <location>
        <begin position="464"/>
        <end position="610"/>
    </location>
</feature>
<evidence type="ECO:0000256" key="3">
    <source>
        <dbReference type="ARBA" id="ARBA00022692"/>
    </source>
</evidence>
<evidence type="ECO:0000256" key="6">
    <source>
        <dbReference type="SAM" id="Phobius"/>
    </source>
</evidence>
<keyword evidence="3 6" id="KW-0812">Transmembrane</keyword>
<sequence>MWKIQLLTAWRRLKNNKPYAIINIAGLGASLACAILLYLFINYHLRFDNFHPDADRIYRISTRTMYGGIEDFNEGVPQPLGKALRNDYTFFDEVAMRVTYGRRLLTVQENGQKQKYDVRPAYVEPSYFRILNFPLISGDPDKILNEPNNAIITQEMAEKLFPGQNPIGKTVRLSNNQDFTVRGIAQNLPKNTDHTIDVFVSYSAHKDINPYMASDSSWGSIASSIQCYVKLKPGVTPEQVEAVFPEVLKKYQPNEINLMFFKMLPIRDLHYDTRYSGTIQRKYLWSLGWMGAFLVFTACINFINLSTAQSLRRMREVGVRKALGSTRWQIFSQFLSETFLIVATAVIIAGTIVTLTLPQLNKSLFTDISLDRQTIVTLLVFSAVLLLAVVFMAGYFPGVMQSKLNPVKAIRAQGETTGKKIFTMRKTLIVMQFIIMQVMIVGAIVIARQMNYSMTSDTGMHKKGVLLVNIPDRKPATLHTLRNRIMQLAGVQNASYCMAAPLSHTNRSTTIRYGAKTTDEGWQVSVKFGDENYLSTFGIQLIAGSNIPASDTVNGMLVNEVLLRKLNVPSPADIIGHQVRIDGTNSVVRGVFRDFHNQSFHGEVEPLVVYSNIDEFDVLAIRINMQQASILLPAIDKIWNETFPDYMYRSSFMDEDIAGMYEAETMLMQLVQIFAIVAVLIGCLGLYGLISFMAIQKKKEIGVRKVLGASVPSVIWLFGREFTFMLVAGFVLSAPISWWLMTSWLEGFQYRIDLGPEIYVVTIALCAVITVLTVGYTSVRAALMNPAISLKTE</sequence>
<evidence type="ECO:0000256" key="5">
    <source>
        <dbReference type="ARBA" id="ARBA00023136"/>
    </source>
</evidence>
<keyword evidence="5 6" id="KW-0472">Membrane</keyword>
<dbReference type="Pfam" id="PF12704">
    <property type="entry name" value="MacB_PCD"/>
    <property type="match status" value="2"/>
</dbReference>
<feature type="transmembrane region" description="Helical" evidence="6">
    <location>
        <begin position="715"/>
        <end position="738"/>
    </location>
</feature>
<feature type="domain" description="ABC3 transporter permease C-terminal" evidence="7">
    <location>
        <begin position="291"/>
        <end position="406"/>
    </location>
</feature>
<accession>A0ABZ2Z4Q0</accession>
<comment type="subcellular location">
    <subcellularLocation>
        <location evidence="1">Cell membrane</location>
        <topology evidence="1">Multi-pass membrane protein</topology>
    </subcellularLocation>
</comment>
<evidence type="ECO:0000313" key="9">
    <source>
        <dbReference type="EMBL" id="WZN46520.1"/>
    </source>
</evidence>
<feature type="domain" description="ABC3 transporter permease C-terminal" evidence="7">
    <location>
        <begin position="673"/>
        <end position="786"/>
    </location>
</feature>
<organism evidence="9 10">
    <name type="scientific">Chitinophaga caseinilytica</name>
    <dbReference type="NCBI Taxonomy" id="2267521"/>
    <lineage>
        <taxon>Bacteria</taxon>
        <taxon>Pseudomonadati</taxon>
        <taxon>Bacteroidota</taxon>
        <taxon>Chitinophagia</taxon>
        <taxon>Chitinophagales</taxon>
        <taxon>Chitinophagaceae</taxon>
        <taxon>Chitinophaga</taxon>
    </lineage>
</organism>
<keyword evidence="10" id="KW-1185">Reference proteome</keyword>
<dbReference type="InterPro" id="IPR025857">
    <property type="entry name" value="MacB_PCD"/>
</dbReference>
<name>A0ABZ2Z4Q0_9BACT</name>
<dbReference type="PANTHER" id="PTHR30572:SF18">
    <property type="entry name" value="ABC-TYPE MACROLIDE FAMILY EXPORT SYSTEM PERMEASE COMPONENT 2"/>
    <property type="match status" value="1"/>
</dbReference>
<dbReference type="InterPro" id="IPR050250">
    <property type="entry name" value="Macrolide_Exporter_MacB"/>
</dbReference>
<evidence type="ECO:0000313" key="10">
    <source>
        <dbReference type="Proteomes" id="UP001449657"/>
    </source>
</evidence>
<feature type="transmembrane region" description="Helical" evidence="6">
    <location>
        <begin position="20"/>
        <end position="41"/>
    </location>
</feature>
<evidence type="ECO:0000259" key="8">
    <source>
        <dbReference type="Pfam" id="PF12704"/>
    </source>
</evidence>
<feature type="domain" description="MacB-like periplasmic core" evidence="8">
    <location>
        <begin position="21"/>
        <end position="242"/>
    </location>
</feature>
<feature type="transmembrane region" description="Helical" evidence="6">
    <location>
        <begin position="428"/>
        <end position="447"/>
    </location>
</feature>
<evidence type="ECO:0000259" key="7">
    <source>
        <dbReference type="Pfam" id="PF02687"/>
    </source>
</evidence>
<evidence type="ECO:0000256" key="2">
    <source>
        <dbReference type="ARBA" id="ARBA00022475"/>
    </source>
</evidence>
<dbReference type="Pfam" id="PF02687">
    <property type="entry name" value="FtsX"/>
    <property type="match status" value="2"/>
</dbReference>
<dbReference type="RefSeq" id="WP_341841218.1">
    <property type="nucleotide sequence ID" value="NZ_CP149792.1"/>
</dbReference>
<dbReference type="EMBL" id="CP150096">
    <property type="protein sequence ID" value="WZN46520.1"/>
    <property type="molecule type" value="Genomic_DNA"/>
</dbReference>
<reference evidence="9 10" key="1">
    <citation type="submission" date="2024-03" db="EMBL/GenBank/DDBJ databases">
        <title>Chitinophaga caseinilytica sp. nov., a casein hydrolysing bacterium isolated from forest soil.</title>
        <authorList>
            <person name="Lee D.S."/>
            <person name="Han D.M."/>
            <person name="Baek J.H."/>
            <person name="Choi D.G."/>
            <person name="Jeon J.H."/>
            <person name="Jeon C.O."/>
        </authorList>
    </citation>
    <scope>NUCLEOTIDE SEQUENCE [LARGE SCALE GENOMIC DNA]</scope>
    <source>
        <strain evidence="9 10">KACC 19118</strain>
    </source>
</reference>